<dbReference type="EMBL" id="CP011485">
    <property type="protein sequence ID" value="ANH46448.1"/>
    <property type="molecule type" value="Genomic_DNA"/>
</dbReference>
<dbReference type="AlphaFoldDB" id="A0A1A9H7C4"/>
<proteinExistence type="predicted"/>
<reference evidence="2 3" key="1">
    <citation type="submission" date="2014-04" db="EMBL/GenBank/DDBJ databases">
        <title>Detecting global and local adaptation in a worldwide sample of Helicobacter pylori genomes.</title>
        <authorList>
            <person name="Montano V."/>
            <person name="Didelot X."/>
            <person name="Foll M."/>
            <person name="Linz B."/>
            <person name="Reinhardt R."/>
            <person name="Suerbaum S."/>
            <person name="Moodley Y."/>
            <person name="Jensen J.D."/>
        </authorList>
    </citation>
    <scope>NUCLEOTIDE SEQUENCE [LARGE SCALE GENOMIC DNA]</scope>
    <source>
        <strain evidence="3">ausabrJ05</strain>
    </source>
</reference>
<gene>
    <name evidence="2" type="ORF">AA973_00860</name>
</gene>
<keyword evidence="1" id="KW-1133">Transmembrane helix</keyword>
<feature type="transmembrane region" description="Helical" evidence="1">
    <location>
        <begin position="43"/>
        <end position="67"/>
    </location>
</feature>
<organism evidence="2 3">
    <name type="scientific">Helicobacter pylori</name>
    <name type="common">Campylobacter pylori</name>
    <dbReference type="NCBI Taxonomy" id="210"/>
    <lineage>
        <taxon>Bacteria</taxon>
        <taxon>Pseudomonadati</taxon>
        <taxon>Campylobacterota</taxon>
        <taxon>Epsilonproteobacteria</taxon>
        <taxon>Campylobacterales</taxon>
        <taxon>Helicobacteraceae</taxon>
        <taxon>Helicobacter</taxon>
    </lineage>
</organism>
<evidence type="ECO:0000256" key="1">
    <source>
        <dbReference type="SAM" id="Phobius"/>
    </source>
</evidence>
<protein>
    <submittedName>
        <fullName evidence="2">Uncharacterized protein</fullName>
    </submittedName>
</protein>
<dbReference type="PATRIC" id="fig|210.2440.peg.175"/>
<keyword evidence="1" id="KW-0472">Membrane</keyword>
<dbReference type="Proteomes" id="UP000078049">
    <property type="component" value="Chromosome"/>
</dbReference>
<dbReference type="RefSeq" id="WP_064437229.1">
    <property type="nucleotide sequence ID" value="NZ_CP011485.1"/>
</dbReference>
<evidence type="ECO:0000313" key="2">
    <source>
        <dbReference type="EMBL" id="ANH46448.1"/>
    </source>
</evidence>
<keyword evidence="1" id="KW-0812">Transmembrane</keyword>
<evidence type="ECO:0000313" key="3">
    <source>
        <dbReference type="Proteomes" id="UP000078049"/>
    </source>
</evidence>
<accession>A0A1A9H7C4</accession>
<feature type="transmembrane region" description="Helical" evidence="1">
    <location>
        <begin position="6"/>
        <end position="22"/>
    </location>
</feature>
<name>A0A1A9H7C4_HELPX</name>
<sequence length="72" mass="8149">MFAADIVIISIVFIGVSYILFGKKKNVKEDSKLEKVIGKIINIMIVIAILCPWIYAILFFIGVYLVINVIPY</sequence>